<accession>A0A2V4B9Y5</accession>
<reference evidence="1 2" key="1">
    <citation type="submission" date="2016-07" db="EMBL/GenBank/DDBJ databases">
        <title>Draft genome sequence of Prauserella muralis DSM 45305, isolated from a mould-covered wall in an indoor environment.</title>
        <authorList>
            <person name="Ruckert C."/>
            <person name="Albersmeier A."/>
            <person name="Jiang C.-L."/>
            <person name="Jiang Y."/>
            <person name="Kalinowski J."/>
            <person name="Schneider O."/>
            <person name="Winkler A."/>
            <person name="Zotchev S.B."/>
        </authorList>
    </citation>
    <scope>NUCLEOTIDE SEQUENCE [LARGE SCALE GENOMIC DNA]</scope>
    <source>
        <strain evidence="1 2">DSM 45305</strain>
    </source>
</reference>
<dbReference type="OrthoDB" id="3630387at2"/>
<protein>
    <submittedName>
        <fullName evidence="1">Uncharacterized protein</fullName>
    </submittedName>
</protein>
<dbReference type="Proteomes" id="UP000249915">
    <property type="component" value="Unassembled WGS sequence"/>
</dbReference>
<name>A0A2V4B9Y5_9PSEU</name>
<dbReference type="AlphaFoldDB" id="A0A2V4B9Y5"/>
<keyword evidence="2" id="KW-1185">Reference proteome</keyword>
<organism evidence="1 2">
    <name type="scientific">Prauserella muralis</name>
    <dbReference type="NCBI Taxonomy" id="588067"/>
    <lineage>
        <taxon>Bacteria</taxon>
        <taxon>Bacillati</taxon>
        <taxon>Actinomycetota</taxon>
        <taxon>Actinomycetes</taxon>
        <taxon>Pseudonocardiales</taxon>
        <taxon>Pseudonocardiaceae</taxon>
        <taxon>Prauserella</taxon>
    </lineage>
</organism>
<dbReference type="EMBL" id="MASW01000001">
    <property type="protein sequence ID" value="PXY31936.1"/>
    <property type="molecule type" value="Genomic_DNA"/>
</dbReference>
<evidence type="ECO:0000313" key="1">
    <source>
        <dbReference type="EMBL" id="PXY31936.1"/>
    </source>
</evidence>
<gene>
    <name evidence="1" type="ORF">BAY60_06315</name>
</gene>
<sequence length="145" mass="14981">MYVSLRLGLFVRLLVLTAVLTAMVLLALNARTDSPAVQPSPPSSPAEPAQAAPEREPVPYRVWHTGGTGLNLRACPGTVCARAGLLHDGQTFAAECLLPGAAVAGERRWLRGTVDGTTVYASARYLRTATGTIAAACDVPAAAAG</sequence>
<evidence type="ECO:0000313" key="2">
    <source>
        <dbReference type="Proteomes" id="UP000249915"/>
    </source>
</evidence>
<proteinExistence type="predicted"/>
<dbReference type="RefSeq" id="WP_112279973.1">
    <property type="nucleotide sequence ID" value="NZ_MASW01000001.1"/>
</dbReference>
<comment type="caution">
    <text evidence="1">The sequence shown here is derived from an EMBL/GenBank/DDBJ whole genome shotgun (WGS) entry which is preliminary data.</text>
</comment>